<name>A0A7J0GL03_9ERIC</name>
<evidence type="ECO:0000313" key="1">
    <source>
        <dbReference type="EMBL" id="GFZ11499.1"/>
    </source>
</evidence>
<evidence type="ECO:0000313" key="2">
    <source>
        <dbReference type="Proteomes" id="UP000585474"/>
    </source>
</evidence>
<accession>A0A7J0GL03</accession>
<sequence length="141" mass="15843">MGNCFGTDGTPKKSTAGIAPSDFLKGSPVVRFSPIRIRRHFGNPQTRIQYVDLKFPDPPSMRRCIWSGRMTPFVAAAFQHRSVTWHLERMVRCAEDLAARGGRGRGDPSMGSPRMEMMLEHAQMEEKVVFPILEGPDRGKI</sequence>
<proteinExistence type="predicted"/>
<dbReference type="OrthoDB" id="4951845at2759"/>
<keyword evidence="2" id="KW-1185">Reference proteome</keyword>
<evidence type="ECO:0008006" key="3">
    <source>
        <dbReference type="Google" id="ProtNLM"/>
    </source>
</evidence>
<dbReference type="PANTHER" id="PTHR35739">
    <property type="entry name" value="OS01G0861700 PROTEIN"/>
    <property type="match status" value="1"/>
</dbReference>
<gene>
    <name evidence="1" type="ORF">Acr_22g0008970</name>
</gene>
<dbReference type="AlphaFoldDB" id="A0A7J0GL03"/>
<organism evidence="1 2">
    <name type="scientific">Actinidia rufa</name>
    <dbReference type="NCBI Taxonomy" id="165716"/>
    <lineage>
        <taxon>Eukaryota</taxon>
        <taxon>Viridiplantae</taxon>
        <taxon>Streptophyta</taxon>
        <taxon>Embryophyta</taxon>
        <taxon>Tracheophyta</taxon>
        <taxon>Spermatophyta</taxon>
        <taxon>Magnoliopsida</taxon>
        <taxon>eudicotyledons</taxon>
        <taxon>Gunneridae</taxon>
        <taxon>Pentapetalae</taxon>
        <taxon>asterids</taxon>
        <taxon>Ericales</taxon>
        <taxon>Actinidiaceae</taxon>
        <taxon>Actinidia</taxon>
    </lineage>
</organism>
<comment type="caution">
    <text evidence="1">The sequence shown here is derived from an EMBL/GenBank/DDBJ whole genome shotgun (WGS) entry which is preliminary data.</text>
</comment>
<reference evidence="1 2" key="1">
    <citation type="submission" date="2019-07" db="EMBL/GenBank/DDBJ databases">
        <title>De Novo Assembly of kiwifruit Actinidia rufa.</title>
        <authorList>
            <person name="Sugita-Konishi S."/>
            <person name="Sato K."/>
            <person name="Mori E."/>
            <person name="Abe Y."/>
            <person name="Kisaki G."/>
            <person name="Hamano K."/>
            <person name="Suezawa K."/>
            <person name="Otani M."/>
            <person name="Fukuda T."/>
            <person name="Manabe T."/>
            <person name="Gomi K."/>
            <person name="Tabuchi M."/>
            <person name="Akimitsu K."/>
            <person name="Kataoka I."/>
        </authorList>
    </citation>
    <scope>NUCLEOTIDE SEQUENCE [LARGE SCALE GENOMIC DNA]</scope>
    <source>
        <strain evidence="2">cv. Fuchu</strain>
    </source>
</reference>
<dbReference type="Proteomes" id="UP000585474">
    <property type="component" value="Unassembled WGS sequence"/>
</dbReference>
<dbReference type="EMBL" id="BJWL01000022">
    <property type="protein sequence ID" value="GFZ11499.1"/>
    <property type="molecule type" value="Genomic_DNA"/>
</dbReference>
<dbReference type="PANTHER" id="PTHR35739:SF1">
    <property type="entry name" value="OS01G0861700 PROTEIN"/>
    <property type="match status" value="1"/>
</dbReference>
<protein>
    <recommendedName>
        <fullName evidence="3">Hemerythrin-like domain-containing protein</fullName>
    </recommendedName>
</protein>